<comment type="caution">
    <text evidence="1">The sequence shown here is derived from an EMBL/GenBank/DDBJ whole genome shotgun (WGS) entry which is preliminary data.</text>
</comment>
<reference evidence="1" key="1">
    <citation type="journal article" date="2014" name="Int. J. Syst. Evol. Microbiol.">
        <title>Complete genome sequence of Corynebacterium casei LMG S-19264T (=DSM 44701T), isolated from a smear-ripened cheese.</title>
        <authorList>
            <consortium name="US DOE Joint Genome Institute (JGI-PGF)"/>
            <person name="Walter F."/>
            <person name="Albersmeier A."/>
            <person name="Kalinowski J."/>
            <person name="Ruckert C."/>
        </authorList>
    </citation>
    <scope>NUCLEOTIDE SEQUENCE</scope>
    <source>
        <strain evidence="1">CGMCC 1.12181</strain>
    </source>
</reference>
<proteinExistence type="predicted"/>
<gene>
    <name evidence="1" type="ORF">GCM10011365_25680</name>
</gene>
<organism evidence="1 2">
    <name type="scientific">Marinicella pacifica</name>
    <dbReference type="NCBI Taxonomy" id="1171543"/>
    <lineage>
        <taxon>Bacteria</taxon>
        <taxon>Pseudomonadati</taxon>
        <taxon>Pseudomonadota</taxon>
        <taxon>Gammaproteobacteria</taxon>
        <taxon>Lysobacterales</taxon>
        <taxon>Marinicellaceae</taxon>
        <taxon>Marinicella</taxon>
    </lineage>
</organism>
<dbReference type="EMBL" id="BMEO01000025">
    <property type="protein sequence ID" value="GGG03381.1"/>
    <property type="molecule type" value="Genomic_DNA"/>
</dbReference>
<dbReference type="InterPro" id="IPR052705">
    <property type="entry name" value="Gliding_Motility_GTPase"/>
</dbReference>
<dbReference type="AlphaFoldDB" id="A0A917CXM0"/>
<name>A0A917CXM0_9GAMM</name>
<dbReference type="PANTHER" id="PTHR42708:SF1">
    <property type="entry name" value="GLIDING MOTILITY PROTEIN MGLA"/>
    <property type="match status" value="1"/>
</dbReference>
<evidence type="ECO:0000313" key="1">
    <source>
        <dbReference type="EMBL" id="GGG03381.1"/>
    </source>
</evidence>
<dbReference type="PANTHER" id="PTHR42708">
    <property type="entry name" value="ATP/GTP-BINDING PROTEIN-RELATED"/>
    <property type="match status" value="1"/>
</dbReference>
<reference evidence="1" key="2">
    <citation type="submission" date="2020-09" db="EMBL/GenBank/DDBJ databases">
        <authorList>
            <person name="Sun Q."/>
            <person name="Zhou Y."/>
        </authorList>
    </citation>
    <scope>NUCLEOTIDE SEQUENCE</scope>
    <source>
        <strain evidence="1">CGMCC 1.12181</strain>
    </source>
</reference>
<dbReference type="CDD" id="cd00882">
    <property type="entry name" value="Ras_like_GTPase"/>
    <property type="match status" value="1"/>
</dbReference>
<accession>A0A917CXM0</accession>
<dbReference type="InterPro" id="IPR027417">
    <property type="entry name" value="P-loop_NTPase"/>
</dbReference>
<dbReference type="SUPFAM" id="SSF52540">
    <property type="entry name" value="P-loop containing nucleoside triphosphate hydrolases"/>
    <property type="match status" value="1"/>
</dbReference>
<dbReference type="Proteomes" id="UP000605253">
    <property type="component" value="Unassembled WGS sequence"/>
</dbReference>
<evidence type="ECO:0000313" key="2">
    <source>
        <dbReference type="Proteomes" id="UP000605253"/>
    </source>
</evidence>
<keyword evidence="2" id="KW-1185">Reference proteome</keyword>
<sequence length="172" mass="18914">MHKKVAFIGSVGSGKTTIINNLSSINALNTDVKSSVDIGKEMTTVGIDYGHIVIDQETTLGLYGVPGQRKFSLIWDFVKEGLWATVILVKNKDQDSLNELKHLIDYFEINENTLCIVGITHVESGGGRSTMKAIKKLFLEQGISPPVYTVDARLHSSAHLIMRTLIAIDESK</sequence>
<dbReference type="RefSeq" id="WP_188366176.1">
    <property type="nucleotide sequence ID" value="NZ_BAABJF010000033.1"/>
</dbReference>
<dbReference type="Gene3D" id="3.40.50.300">
    <property type="entry name" value="P-loop containing nucleotide triphosphate hydrolases"/>
    <property type="match status" value="1"/>
</dbReference>
<protein>
    <submittedName>
        <fullName evidence="1">GTP-binding protein</fullName>
    </submittedName>
</protein>